<organism evidence="6 7">
    <name type="scientific">[Bacillus] enclensis</name>
    <dbReference type="NCBI Taxonomy" id="1402860"/>
    <lineage>
        <taxon>Bacteria</taxon>
        <taxon>Bacillati</taxon>
        <taxon>Bacillota</taxon>
        <taxon>Bacilli</taxon>
        <taxon>Bacillales</taxon>
        <taxon>Bacillaceae</taxon>
        <taxon>Rossellomorea</taxon>
    </lineage>
</organism>
<sequence length="148" mass="16987">MMRILFVCTGNTCRSPMAEAVMRHRGKEQFEVKSSGVFAMDGSDASFQAKEVLKENDIKHEHASSTLRKKDIDWADYVFTMTAHHKWAIMDQYPESSDKVFTLKEYVLEDPENMDVSDPFGGSVDIYRHTYKELDSLIVQLIGKLSKE</sequence>
<feature type="active site" description="Nucleophile" evidence="4">
    <location>
        <position position="8"/>
    </location>
</feature>
<dbReference type="GO" id="GO:0004725">
    <property type="term" value="F:protein tyrosine phosphatase activity"/>
    <property type="evidence" value="ECO:0007669"/>
    <property type="project" value="InterPro"/>
</dbReference>
<evidence type="ECO:0000256" key="2">
    <source>
        <dbReference type="ARBA" id="ARBA00022801"/>
    </source>
</evidence>
<keyword evidence="3" id="KW-0904">Protein phosphatase</keyword>
<dbReference type="Gene3D" id="3.40.50.2300">
    <property type="match status" value="1"/>
</dbReference>
<feature type="active site" description="Proton donor" evidence="4">
    <location>
        <position position="118"/>
    </location>
</feature>
<dbReference type="PANTHER" id="PTHR11717">
    <property type="entry name" value="LOW MOLECULAR WEIGHT PROTEIN TYROSINE PHOSPHATASE"/>
    <property type="match status" value="1"/>
</dbReference>
<feature type="active site" evidence="4">
    <location>
        <position position="14"/>
    </location>
</feature>
<dbReference type="CDD" id="cd16344">
    <property type="entry name" value="LMWPAP"/>
    <property type="match status" value="1"/>
</dbReference>
<dbReference type="InterPro" id="IPR050438">
    <property type="entry name" value="LMW_PTPase"/>
</dbReference>
<proteinExistence type="inferred from homology"/>
<reference evidence="7" key="1">
    <citation type="submission" date="2016-08" db="EMBL/GenBank/DDBJ databases">
        <authorList>
            <person name="Varghese N."/>
            <person name="Submissions Spin"/>
        </authorList>
    </citation>
    <scope>NUCLEOTIDE SEQUENCE [LARGE SCALE GENOMIC DNA]</scope>
    <source>
        <strain evidence="7">SGD-1123</strain>
    </source>
</reference>
<dbReference type="PRINTS" id="PR00719">
    <property type="entry name" value="LMWPTPASE"/>
</dbReference>
<accession>A0A0V8HD85</accession>
<evidence type="ECO:0000313" key="7">
    <source>
        <dbReference type="Proteomes" id="UP000181997"/>
    </source>
</evidence>
<evidence type="ECO:0000256" key="4">
    <source>
        <dbReference type="PIRSR" id="PIRSR617867-1"/>
    </source>
</evidence>
<evidence type="ECO:0000313" key="6">
    <source>
        <dbReference type="EMBL" id="SCC25380.1"/>
    </source>
</evidence>
<dbReference type="InterPro" id="IPR023485">
    <property type="entry name" value="Ptyr_pPase"/>
</dbReference>
<comment type="similarity">
    <text evidence="1">Belongs to the low molecular weight phosphotyrosine protein phosphatase family.</text>
</comment>
<keyword evidence="7" id="KW-1185">Reference proteome</keyword>
<dbReference type="OrthoDB" id="9784339at2"/>
<gene>
    <name evidence="6" type="ORF">GA0061094_3488</name>
</gene>
<evidence type="ECO:0000256" key="3">
    <source>
        <dbReference type="ARBA" id="ARBA00022912"/>
    </source>
</evidence>
<evidence type="ECO:0000256" key="1">
    <source>
        <dbReference type="ARBA" id="ARBA00011063"/>
    </source>
</evidence>
<keyword evidence="2" id="KW-0378">Hydrolase</keyword>
<dbReference type="AlphaFoldDB" id="A0A0V8HD85"/>
<name>A0A0V8HD85_9BACI</name>
<dbReference type="EMBL" id="FMAU01000004">
    <property type="protein sequence ID" value="SCC25380.1"/>
    <property type="molecule type" value="Genomic_DNA"/>
</dbReference>
<evidence type="ECO:0000259" key="5">
    <source>
        <dbReference type="SMART" id="SM00226"/>
    </source>
</evidence>
<dbReference type="InterPro" id="IPR017867">
    <property type="entry name" value="Tyr_phospatase_low_mol_wt"/>
</dbReference>
<dbReference type="Proteomes" id="UP000181997">
    <property type="component" value="Unassembled WGS sequence"/>
</dbReference>
<feature type="domain" description="Phosphotyrosine protein phosphatase I" evidence="5">
    <location>
        <begin position="2"/>
        <end position="144"/>
    </location>
</feature>
<dbReference type="SMART" id="SM00226">
    <property type="entry name" value="LMWPc"/>
    <property type="match status" value="1"/>
</dbReference>
<protein>
    <submittedName>
        <fullName evidence="6">Protein-tyrosine phosphatase</fullName>
    </submittedName>
</protein>
<dbReference type="InterPro" id="IPR036196">
    <property type="entry name" value="Ptyr_pPase_sf"/>
</dbReference>
<dbReference type="SUPFAM" id="SSF52788">
    <property type="entry name" value="Phosphotyrosine protein phosphatases I"/>
    <property type="match status" value="1"/>
</dbReference>
<dbReference type="Pfam" id="PF01451">
    <property type="entry name" value="LMWPc"/>
    <property type="match status" value="1"/>
</dbReference>
<dbReference type="PANTHER" id="PTHR11717:SF31">
    <property type="entry name" value="LOW MOLECULAR WEIGHT PROTEIN-TYROSINE-PHOSPHATASE ETP-RELATED"/>
    <property type="match status" value="1"/>
</dbReference>